<gene>
    <name evidence="3" type="primary">100678390</name>
</gene>
<dbReference type="OMA" id="HSKPPSG"/>
<dbReference type="Proteomes" id="UP000002358">
    <property type="component" value="Chromosome 5"/>
</dbReference>
<protein>
    <submittedName>
        <fullName evidence="3">Uncharacterized protein</fullName>
    </submittedName>
</protein>
<proteinExistence type="predicted"/>
<keyword evidence="4" id="KW-1185">Reference proteome</keyword>
<dbReference type="InParanoid" id="A0A7M7LNI8"/>
<evidence type="ECO:0000313" key="4">
    <source>
        <dbReference type="Proteomes" id="UP000002358"/>
    </source>
</evidence>
<evidence type="ECO:0000256" key="1">
    <source>
        <dbReference type="SAM" id="Coils"/>
    </source>
</evidence>
<dbReference type="PANTHER" id="PTHR21683:SF3">
    <property type="entry name" value="CILIA AND FLAGELLA ASSOCIATED PROTEIN 100"/>
    <property type="match status" value="1"/>
</dbReference>
<dbReference type="AlphaFoldDB" id="A0A7M7LNI8"/>
<feature type="region of interest" description="Disordered" evidence="2">
    <location>
        <begin position="201"/>
        <end position="225"/>
    </location>
</feature>
<reference evidence="3" key="1">
    <citation type="submission" date="2021-01" db="UniProtKB">
        <authorList>
            <consortium name="EnsemblMetazoa"/>
        </authorList>
    </citation>
    <scope>IDENTIFICATION</scope>
</reference>
<evidence type="ECO:0000256" key="2">
    <source>
        <dbReference type="SAM" id="MobiDB-lite"/>
    </source>
</evidence>
<sequence>MPSAGAGGIREGAARSPYALPGDAQLLAYWHHQHRAPSTPSTPSAAGAARFERRRRAAKDEPIQELRGGRPSGFSASRYVADVRLLAKWRLVAGQKRDGCIQLDQQHELERQQYREIKREYRECAAALESFLARDHEESMRALSAAEAESRRTSELSERRDELSGRYGRARLQVYQWEEAWRTVKACRSFLRRVSPLGQLDAAEDESEEAGEGAGEEAGEEAEEAEIGSLESIIAAFERTRSALSPASSPGELGLLEAADLLRLFRDIELRNLSALVHLEALGGPMAEASARIGAAELRVGREIEDVFEGIEQLERAIGREERRARRLERQSARLVQRRFRALVCSAEALRARILLEEAYEGCVAPNEAGLGPLAMARGLEAAYERLSAELDALPRHLVLACERDGFQQEMRQSREAAEAARKFELMQRLLGALRRIMEPTESRRRVLMRRSSPNVPGRRCAASAAAAAKEQTRDKSPIAREALQLDFFEKLCKPKRTDGEEDGASDDDD</sequence>
<dbReference type="OrthoDB" id="10264063at2759"/>
<feature type="compositionally biased region" description="Basic and acidic residues" evidence="2">
    <location>
        <begin position="58"/>
        <end position="68"/>
    </location>
</feature>
<keyword evidence="1" id="KW-0175">Coiled coil</keyword>
<accession>A0A7M7LNI8</accession>
<feature type="region of interest" description="Disordered" evidence="2">
    <location>
        <begin position="34"/>
        <end position="71"/>
    </location>
</feature>
<feature type="compositionally biased region" description="Low complexity" evidence="2">
    <location>
        <begin position="36"/>
        <end position="49"/>
    </location>
</feature>
<dbReference type="PANTHER" id="PTHR21683">
    <property type="entry name" value="COILED-COIL DOMAIN-CONTAINING PROTEIN 42 LIKE-2-LIKE-RELATED"/>
    <property type="match status" value="1"/>
</dbReference>
<feature type="coiled-coil region" evidence="1">
    <location>
        <begin position="304"/>
        <end position="338"/>
    </location>
</feature>
<name>A0A7M7LNI8_NASVI</name>
<organism evidence="3 4">
    <name type="scientific">Nasonia vitripennis</name>
    <name type="common">Parasitic wasp</name>
    <dbReference type="NCBI Taxonomy" id="7425"/>
    <lineage>
        <taxon>Eukaryota</taxon>
        <taxon>Metazoa</taxon>
        <taxon>Ecdysozoa</taxon>
        <taxon>Arthropoda</taxon>
        <taxon>Hexapoda</taxon>
        <taxon>Insecta</taxon>
        <taxon>Pterygota</taxon>
        <taxon>Neoptera</taxon>
        <taxon>Endopterygota</taxon>
        <taxon>Hymenoptera</taxon>
        <taxon>Apocrita</taxon>
        <taxon>Proctotrupomorpha</taxon>
        <taxon>Chalcidoidea</taxon>
        <taxon>Pteromalidae</taxon>
        <taxon>Pteromalinae</taxon>
        <taxon>Nasonia</taxon>
    </lineage>
</organism>
<dbReference type="KEGG" id="nvi:100678390"/>
<evidence type="ECO:0000313" key="3">
    <source>
        <dbReference type="EnsemblMetazoa" id="XP_003425314"/>
    </source>
</evidence>
<dbReference type="SMR" id="A0A7M7LNI8"/>
<dbReference type="InterPro" id="IPR051147">
    <property type="entry name" value="CFAP_domain-containing"/>
</dbReference>
<feature type="compositionally biased region" description="Acidic residues" evidence="2">
    <location>
        <begin position="202"/>
        <end position="225"/>
    </location>
</feature>
<dbReference type="EnsemblMetazoa" id="XM_003425266">
    <property type="protein sequence ID" value="XP_003425314"/>
    <property type="gene ID" value="LOC100678390"/>
</dbReference>